<dbReference type="Gene3D" id="1.20.1440.60">
    <property type="entry name" value="23S rRNA-intervening sequence"/>
    <property type="match status" value="1"/>
</dbReference>
<reference evidence="1" key="1">
    <citation type="submission" date="2024-03" db="EMBL/GenBank/DDBJ databases">
        <authorList>
            <person name="Plomp N."/>
            <person name="Harmsen H.J."/>
        </authorList>
    </citation>
    <scope>NUCLEOTIDE SEQUENCE</scope>
    <source>
        <strain evidence="1">HTF-128</strain>
    </source>
</reference>
<comment type="caution">
    <text evidence="1">The sequence shown here is derived from an EMBL/GenBank/DDBJ whole genome shotgun (WGS) entry which is preliminary data.</text>
</comment>
<sequence length="152" mass="17864">MGTRRNYQRTSNKNDSPLHVLPVAERLIDYTLDLTDNAKRFPKRVRFSITNKIQGHVMAIYDDLLEANEIFPIRTEADRTERLRLQRTALTECKKLLHMIELSKKRTYIDKDTFDYWTKLTLDVKFMTAKWYKAEQDTAEAIAPSDPIPESV</sequence>
<dbReference type="InterPro" id="IPR055360">
    <property type="entry name" value="bAvd"/>
</dbReference>
<proteinExistence type="predicted"/>
<dbReference type="InterPro" id="IPR036583">
    <property type="entry name" value="23S_rRNA_IVS_sf"/>
</dbReference>
<dbReference type="AlphaFoldDB" id="A0AB35Y5T3"/>
<dbReference type="CDD" id="cd16376">
    <property type="entry name" value="Avd_like"/>
    <property type="match status" value="1"/>
</dbReference>
<accession>A0AB35Y5T3</accession>
<dbReference type="SUPFAM" id="SSF158446">
    <property type="entry name" value="IVS-encoded protein-like"/>
    <property type="match status" value="1"/>
</dbReference>
<dbReference type="EMBL" id="JBBFGL010000005">
    <property type="protein sequence ID" value="MEJ5195819.1"/>
    <property type="molecule type" value="Genomic_DNA"/>
</dbReference>
<evidence type="ECO:0000313" key="2">
    <source>
        <dbReference type="Proteomes" id="UP001373196"/>
    </source>
</evidence>
<dbReference type="Proteomes" id="UP001373196">
    <property type="component" value="Unassembled WGS sequence"/>
</dbReference>
<gene>
    <name evidence="1" type="ORF">WF834_06435</name>
</gene>
<organism evidence="1 2">
    <name type="scientific">Faecalibacterium wellingii</name>
    <dbReference type="NCBI Taxonomy" id="2929491"/>
    <lineage>
        <taxon>Bacteria</taxon>
        <taxon>Bacillati</taxon>
        <taxon>Bacillota</taxon>
        <taxon>Clostridia</taxon>
        <taxon>Eubacteriales</taxon>
        <taxon>Oscillospiraceae</taxon>
        <taxon>Faecalibacterium</taxon>
    </lineage>
</organism>
<protein>
    <submittedName>
        <fullName evidence="1">Four helix bundle protein</fullName>
    </submittedName>
</protein>
<name>A0AB35Y5T3_9FIRM</name>
<evidence type="ECO:0000313" key="1">
    <source>
        <dbReference type="EMBL" id="MEJ5195819.1"/>
    </source>
</evidence>